<comment type="caution">
    <text evidence="1">The sequence shown here is derived from an EMBL/GenBank/DDBJ whole genome shotgun (WGS) entry which is preliminary data.</text>
</comment>
<evidence type="ECO:0000313" key="1">
    <source>
        <dbReference type="EMBL" id="EDS19446.1"/>
    </source>
</evidence>
<dbReference type="HOGENOM" id="CLU_3167891_0_0_9"/>
<sequence length="47" mass="5219">MRSESRAMPANVKPPAKPVDIYYFKVAKIVNILGCKGILSVNKKMIV</sequence>
<dbReference type="EMBL" id="ABFX02000003">
    <property type="protein sequence ID" value="EDS19446.1"/>
    <property type="molecule type" value="Genomic_DNA"/>
</dbReference>
<gene>
    <name evidence="1" type="ORF">CLORAM_00321</name>
</gene>
<reference evidence="1" key="2">
    <citation type="submission" date="2014-06" db="EMBL/GenBank/DDBJ databases">
        <title>Draft genome sequence of Clostridium ramosum(DSM 1402).</title>
        <authorList>
            <person name="Sudarsanam P."/>
            <person name="Ley R."/>
            <person name="Guruge J."/>
            <person name="Turnbaugh P.J."/>
            <person name="Mahowald M."/>
            <person name="Liep D."/>
            <person name="Gordon J."/>
        </authorList>
    </citation>
    <scope>NUCLEOTIDE SEQUENCE</scope>
    <source>
        <strain evidence="1">DSM 1402</strain>
    </source>
</reference>
<accession>B0N1B6</accession>
<dbReference type="AlphaFoldDB" id="B0N1B6"/>
<organism evidence="1 2">
    <name type="scientific">Thomasclavelia ramosa DSM 1402</name>
    <dbReference type="NCBI Taxonomy" id="445974"/>
    <lineage>
        <taxon>Bacteria</taxon>
        <taxon>Bacillati</taxon>
        <taxon>Bacillota</taxon>
        <taxon>Erysipelotrichia</taxon>
        <taxon>Erysipelotrichales</taxon>
        <taxon>Coprobacillaceae</taxon>
        <taxon>Thomasclavelia</taxon>
    </lineage>
</organism>
<dbReference type="Proteomes" id="UP000005798">
    <property type="component" value="Unassembled WGS sequence"/>
</dbReference>
<keyword evidence="2" id="KW-1185">Reference proteome</keyword>
<evidence type="ECO:0000313" key="2">
    <source>
        <dbReference type="Proteomes" id="UP000005798"/>
    </source>
</evidence>
<protein>
    <submittedName>
        <fullName evidence="1">Uncharacterized protein</fullName>
    </submittedName>
</protein>
<proteinExistence type="predicted"/>
<name>B0N1B6_9FIRM</name>
<reference evidence="1" key="1">
    <citation type="submission" date="2007-11" db="EMBL/GenBank/DDBJ databases">
        <authorList>
            <person name="Fulton L."/>
            <person name="Clifton S."/>
            <person name="Fulton B."/>
            <person name="Xu J."/>
            <person name="Minx P."/>
            <person name="Pepin K.H."/>
            <person name="Johnson M."/>
            <person name="Thiruvilangam P."/>
            <person name="Bhonagiri V."/>
            <person name="Nash W.E."/>
            <person name="Mardis E.R."/>
            <person name="Wilson R.K."/>
        </authorList>
    </citation>
    <scope>NUCLEOTIDE SEQUENCE [LARGE SCALE GENOMIC DNA]</scope>
    <source>
        <strain evidence="1">DSM 1402</strain>
    </source>
</reference>